<feature type="region of interest" description="Disordered" evidence="1">
    <location>
        <begin position="83"/>
        <end position="128"/>
    </location>
</feature>
<accession>A0A4Z2IEP0</accession>
<feature type="compositionally biased region" description="Low complexity" evidence="1">
    <location>
        <begin position="83"/>
        <end position="93"/>
    </location>
</feature>
<evidence type="ECO:0000313" key="3">
    <source>
        <dbReference type="Proteomes" id="UP000314294"/>
    </source>
</evidence>
<evidence type="ECO:0000256" key="1">
    <source>
        <dbReference type="SAM" id="MobiDB-lite"/>
    </source>
</evidence>
<dbReference type="Proteomes" id="UP000314294">
    <property type="component" value="Unassembled WGS sequence"/>
</dbReference>
<evidence type="ECO:0000313" key="2">
    <source>
        <dbReference type="EMBL" id="TNN76231.1"/>
    </source>
</evidence>
<feature type="region of interest" description="Disordered" evidence="1">
    <location>
        <begin position="1"/>
        <end position="40"/>
    </location>
</feature>
<organism evidence="2 3">
    <name type="scientific">Liparis tanakae</name>
    <name type="common">Tanaka's snailfish</name>
    <dbReference type="NCBI Taxonomy" id="230148"/>
    <lineage>
        <taxon>Eukaryota</taxon>
        <taxon>Metazoa</taxon>
        <taxon>Chordata</taxon>
        <taxon>Craniata</taxon>
        <taxon>Vertebrata</taxon>
        <taxon>Euteleostomi</taxon>
        <taxon>Actinopterygii</taxon>
        <taxon>Neopterygii</taxon>
        <taxon>Teleostei</taxon>
        <taxon>Neoteleostei</taxon>
        <taxon>Acanthomorphata</taxon>
        <taxon>Eupercaria</taxon>
        <taxon>Perciformes</taxon>
        <taxon>Cottioidei</taxon>
        <taxon>Cottales</taxon>
        <taxon>Liparidae</taxon>
        <taxon>Liparis</taxon>
    </lineage>
</organism>
<reference evidence="2 3" key="1">
    <citation type="submission" date="2019-03" db="EMBL/GenBank/DDBJ databases">
        <title>First draft genome of Liparis tanakae, snailfish: a comprehensive survey of snailfish specific genes.</title>
        <authorList>
            <person name="Kim W."/>
            <person name="Song I."/>
            <person name="Jeong J.-H."/>
            <person name="Kim D."/>
            <person name="Kim S."/>
            <person name="Ryu S."/>
            <person name="Song J.Y."/>
            <person name="Lee S.K."/>
        </authorList>
    </citation>
    <scope>NUCLEOTIDE SEQUENCE [LARGE SCALE GENOMIC DNA]</scope>
    <source>
        <tissue evidence="2">Muscle</tissue>
    </source>
</reference>
<keyword evidence="3" id="KW-1185">Reference proteome</keyword>
<name>A0A4Z2IEP0_9TELE</name>
<feature type="compositionally biased region" description="Basic and acidic residues" evidence="1">
    <location>
        <begin position="108"/>
        <end position="120"/>
    </location>
</feature>
<gene>
    <name evidence="2" type="ORF">EYF80_013519</name>
</gene>
<dbReference type="AlphaFoldDB" id="A0A4Z2IEP0"/>
<proteinExistence type="predicted"/>
<feature type="compositionally biased region" description="Polar residues" evidence="1">
    <location>
        <begin position="1"/>
        <end position="12"/>
    </location>
</feature>
<comment type="caution">
    <text evidence="2">The sequence shown here is derived from an EMBL/GenBank/DDBJ whole genome shotgun (WGS) entry which is preliminary data.</text>
</comment>
<sequence length="128" mass="13669">MSAHSQASTSLYKYTKYEAGASKRPRPATTRCTQASAKQGPDYVNMHRQHRTVSLTAAGVLSLLALLDQPAELLLVPRPDELAAPPQRGVAAAPVPPASSDMVTLDSGGREMGEELRVGEELSVSRSR</sequence>
<protein>
    <submittedName>
        <fullName evidence="2">Uncharacterized protein</fullName>
    </submittedName>
</protein>
<dbReference type="EMBL" id="SRLO01000095">
    <property type="protein sequence ID" value="TNN76231.1"/>
    <property type="molecule type" value="Genomic_DNA"/>
</dbReference>